<feature type="transmembrane region" description="Helical" evidence="5">
    <location>
        <begin position="378"/>
        <end position="400"/>
    </location>
</feature>
<sequence length="426" mass="45270">MRDGTRWYRGATRNQWRAFSAAYLGWMLDIMDLMIFSMVIGHIVTDFGTDRGTTGLIASFTLVASAFGGLVFGFLADRIGRTKSMVASVLCYAVGTLLCGFAGGIGTLMLARIVVGLGVGGEWGAGTALVTETWPAKHRGKVVAWVQSAFAVGYALAAVITLLVVPSLGWRWAFFVGVLPAFAALWIRRATQESEVWLNAKTRLSAGQSIKRLFSVNPKAVVVCLAFTAAAMFGYWGLFTWIPNYLASPAAEGGRGMGILSSTTWIIVMQVGAAAGFISFGYVADKLGRRWAFVLYFVAAALCVPVFTLIGNETLMLVFGAVMALFGTGFYSGFGPTLAELFPTEIRAFAQGFIYNTGRATSAIAPAVVGLLSTRFGVGMALTGTAAFYVLAALIVLLFLPETKGQELHTMSSSSTVDGPGSRVTG</sequence>
<dbReference type="OrthoDB" id="9787026at2"/>
<feature type="domain" description="Major facilitator superfamily (MFS) profile" evidence="6">
    <location>
        <begin position="18"/>
        <end position="404"/>
    </location>
</feature>
<evidence type="ECO:0000256" key="4">
    <source>
        <dbReference type="ARBA" id="ARBA00023136"/>
    </source>
</evidence>
<dbReference type="GO" id="GO:0005886">
    <property type="term" value="C:plasma membrane"/>
    <property type="evidence" value="ECO:0007669"/>
    <property type="project" value="UniProtKB-SubCell"/>
</dbReference>
<dbReference type="InterPro" id="IPR020846">
    <property type="entry name" value="MFS_dom"/>
</dbReference>
<dbReference type="PANTHER" id="PTHR23508:SF10">
    <property type="entry name" value="CARBOXYLIC ACID TRANSPORTER PROTEIN HOMOLOG"/>
    <property type="match status" value="1"/>
</dbReference>
<evidence type="ECO:0000256" key="2">
    <source>
        <dbReference type="ARBA" id="ARBA00022692"/>
    </source>
</evidence>
<dbReference type="EMBL" id="VMNW02000058">
    <property type="protein sequence ID" value="KAA9155273.1"/>
    <property type="molecule type" value="Genomic_DNA"/>
</dbReference>
<evidence type="ECO:0000313" key="8">
    <source>
        <dbReference type="Proteomes" id="UP000319769"/>
    </source>
</evidence>
<evidence type="ECO:0000256" key="1">
    <source>
        <dbReference type="ARBA" id="ARBA00004651"/>
    </source>
</evidence>
<name>A0A5N0UUS4_9PSEU</name>
<proteinExistence type="predicted"/>
<feature type="transmembrane region" description="Helical" evidence="5">
    <location>
        <begin position="220"/>
        <end position="242"/>
    </location>
</feature>
<gene>
    <name evidence="7" type="ORF">FPZ12_030090</name>
</gene>
<comment type="caution">
    <text evidence="7">The sequence shown here is derived from an EMBL/GenBank/DDBJ whole genome shotgun (WGS) entry which is preliminary data.</text>
</comment>
<dbReference type="GO" id="GO:0046943">
    <property type="term" value="F:carboxylic acid transmembrane transporter activity"/>
    <property type="evidence" value="ECO:0007669"/>
    <property type="project" value="TreeGrafter"/>
</dbReference>
<dbReference type="InterPro" id="IPR005829">
    <property type="entry name" value="Sugar_transporter_CS"/>
</dbReference>
<dbReference type="RefSeq" id="WP_144752884.1">
    <property type="nucleotide sequence ID" value="NZ_VMNW02000058.1"/>
</dbReference>
<feature type="transmembrane region" description="Helical" evidence="5">
    <location>
        <begin position="109"/>
        <end position="130"/>
    </location>
</feature>
<organism evidence="7 8">
    <name type="scientific">Amycolatopsis acidicola</name>
    <dbReference type="NCBI Taxonomy" id="2596893"/>
    <lineage>
        <taxon>Bacteria</taxon>
        <taxon>Bacillati</taxon>
        <taxon>Actinomycetota</taxon>
        <taxon>Actinomycetes</taxon>
        <taxon>Pseudonocardiales</taxon>
        <taxon>Pseudonocardiaceae</taxon>
        <taxon>Amycolatopsis</taxon>
    </lineage>
</organism>
<evidence type="ECO:0000256" key="5">
    <source>
        <dbReference type="SAM" id="Phobius"/>
    </source>
</evidence>
<dbReference type="PROSITE" id="PS50850">
    <property type="entry name" value="MFS"/>
    <property type="match status" value="1"/>
</dbReference>
<dbReference type="Proteomes" id="UP000319769">
    <property type="component" value="Unassembled WGS sequence"/>
</dbReference>
<keyword evidence="4 5" id="KW-0472">Membrane</keyword>
<feature type="transmembrane region" description="Helical" evidence="5">
    <location>
        <begin position="170"/>
        <end position="187"/>
    </location>
</feature>
<protein>
    <submittedName>
        <fullName evidence="7">MFS transporter</fullName>
    </submittedName>
</protein>
<feature type="transmembrane region" description="Helical" evidence="5">
    <location>
        <begin position="85"/>
        <end position="103"/>
    </location>
</feature>
<comment type="subcellular location">
    <subcellularLocation>
        <location evidence="1">Cell membrane</location>
        <topology evidence="1">Multi-pass membrane protein</topology>
    </subcellularLocation>
</comment>
<feature type="transmembrane region" description="Helical" evidence="5">
    <location>
        <begin position="353"/>
        <end position="372"/>
    </location>
</feature>
<feature type="transmembrane region" description="Helical" evidence="5">
    <location>
        <begin position="21"/>
        <end position="44"/>
    </location>
</feature>
<dbReference type="SUPFAM" id="SSF103473">
    <property type="entry name" value="MFS general substrate transporter"/>
    <property type="match status" value="1"/>
</dbReference>
<feature type="transmembrane region" description="Helical" evidence="5">
    <location>
        <begin position="56"/>
        <end position="76"/>
    </location>
</feature>
<dbReference type="InterPro" id="IPR011701">
    <property type="entry name" value="MFS"/>
</dbReference>
<evidence type="ECO:0000259" key="6">
    <source>
        <dbReference type="PROSITE" id="PS50850"/>
    </source>
</evidence>
<feature type="transmembrane region" description="Helical" evidence="5">
    <location>
        <begin position="262"/>
        <end position="284"/>
    </location>
</feature>
<dbReference type="InterPro" id="IPR036259">
    <property type="entry name" value="MFS_trans_sf"/>
</dbReference>
<dbReference type="Gene3D" id="1.20.1250.20">
    <property type="entry name" value="MFS general substrate transporter like domains"/>
    <property type="match status" value="2"/>
</dbReference>
<evidence type="ECO:0000256" key="3">
    <source>
        <dbReference type="ARBA" id="ARBA00022989"/>
    </source>
</evidence>
<keyword evidence="2 5" id="KW-0812">Transmembrane</keyword>
<reference evidence="7" key="1">
    <citation type="submission" date="2019-09" db="EMBL/GenBank/DDBJ databases">
        <authorList>
            <person name="Teo W.F.A."/>
            <person name="Duangmal K."/>
        </authorList>
    </citation>
    <scope>NUCLEOTIDE SEQUENCE [LARGE SCALE GENOMIC DNA]</scope>
    <source>
        <strain evidence="7">K81G1</strain>
    </source>
</reference>
<dbReference type="PANTHER" id="PTHR23508">
    <property type="entry name" value="CARBOXYLIC ACID TRANSPORTER PROTEIN HOMOLOG"/>
    <property type="match status" value="1"/>
</dbReference>
<feature type="transmembrane region" description="Helical" evidence="5">
    <location>
        <begin position="142"/>
        <end position="164"/>
    </location>
</feature>
<feature type="transmembrane region" description="Helical" evidence="5">
    <location>
        <begin position="316"/>
        <end position="341"/>
    </location>
</feature>
<feature type="transmembrane region" description="Helical" evidence="5">
    <location>
        <begin position="291"/>
        <end position="310"/>
    </location>
</feature>
<accession>A0A5N0UUS4</accession>
<evidence type="ECO:0000313" key="7">
    <source>
        <dbReference type="EMBL" id="KAA9155273.1"/>
    </source>
</evidence>
<keyword evidence="8" id="KW-1185">Reference proteome</keyword>
<dbReference type="PROSITE" id="PS00217">
    <property type="entry name" value="SUGAR_TRANSPORT_2"/>
    <property type="match status" value="1"/>
</dbReference>
<keyword evidence="3 5" id="KW-1133">Transmembrane helix</keyword>
<dbReference type="Pfam" id="PF07690">
    <property type="entry name" value="MFS_1"/>
    <property type="match status" value="2"/>
</dbReference>
<dbReference type="AlphaFoldDB" id="A0A5N0UUS4"/>